<evidence type="ECO:0000313" key="2">
    <source>
        <dbReference type="EMBL" id="TRM65207.1"/>
    </source>
</evidence>
<feature type="region of interest" description="Disordered" evidence="1">
    <location>
        <begin position="71"/>
        <end position="90"/>
    </location>
</feature>
<accession>A0A550CKA7</accession>
<dbReference type="OrthoDB" id="3342934at2759"/>
<proteinExistence type="predicted"/>
<dbReference type="EMBL" id="VDMD01000005">
    <property type="protein sequence ID" value="TRM65207.1"/>
    <property type="molecule type" value="Genomic_DNA"/>
</dbReference>
<dbReference type="STRING" id="97359.A0A550CKA7"/>
<evidence type="ECO:0000256" key="1">
    <source>
        <dbReference type="SAM" id="MobiDB-lite"/>
    </source>
</evidence>
<sequence>AAVTVVVAEQHTVNFTNNCASGTPKLRAQDGKVLHSGGGSYTHPSALIGAIAYLQTGPCGANAENCPLIETTLRNPPSPGQGSSTDISLIPPHKFTKGVRFEYQNGCDGQGKTCKSADCKTAFHEKDDYGAQ</sequence>
<reference evidence="2 3" key="1">
    <citation type="journal article" date="2019" name="New Phytol.">
        <title>Comparative genomics reveals unique wood-decay strategies and fruiting body development in the Schizophyllaceae.</title>
        <authorList>
            <person name="Almasi E."/>
            <person name="Sahu N."/>
            <person name="Krizsan K."/>
            <person name="Balint B."/>
            <person name="Kovacs G.M."/>
            <person name="Kiss B."/>
            <person name="Cseklye J."/>
            <person name="Drula E."/>
            <person name="Henrissat B."/>
            <person name="Nagy I."/>
            <person name="Chovatia M."/>
            <person name="Adam C."/>
            <person name="LaButti K."/>
            <person name="Lipzen A."/>
            <person name="Riley R."/>
            <person name="Grigoriev I.V."/>
            <person name="Nagy L.G."/>
        </authorList>
    </citation>
    <scope>NUCLEOTIDE SEQUENCE [LARGE SCALE GENOMIC DNA]</scope>
    <source>
        <strain evidence="2 3">NL-1724</strain>
    </source>
</reference>
<protein>
    <submittedName>
        <fullName evidence="2">Uncharacterized protein</fullName>
    </submittedName>
</protein>
<organism evidence="2 3">
    <name type="scientific">Schizophyllum amplum</name>
    <dbReference type="NCBI Taxonomy" id="97359"/>
    <lineage>
        <taxon>Eukaryota</taxon>
        <taxon>Fungi</taxon>
        <taxon>Dikarya</taxon>
        <taxon>Basidiomycota</taxon>
        <taxon>Agaricomycotina</taxon>
        <taxon>Agaricomycetes</taxon>
        <taxon>Agaricomycetidae</taxon>
        <taxon>Agaricales</taxon>
        <taxon>Schizophyllaceae</taxon>
        <taxon>Schizophyllum</taxon>
    </lineage>
</organism>
<keyword evidence="3" id="KW-1185">Reference proteome</keyword>
<feature type="non-terminal residue" evidence="2">
    <location>
        <position position="132"/>
    </location>
</feature>
<dbReference type="Proteomes" id="UP000320762">
    <property type="component" value="Unassembled WGS sequence"/>
</dbReference>
<name>A0A550CKA7_9AGAR</name>
<feature type="non-terminal residue" evidence="2">
    <location>
        <position position="1"/>
    </location>
</feature>
<gene>
    <name evidence="2" type="ORF">BD626DRAFT_488034</name>
</gene>
<dbReference type="AlphaFoldDB" id="A0A550CKA7"/>
<evidence type="ECO:0000313" key="3">
    <source>
        <dbReference type="Proteomes" id="UP000320762"/>
    </source>
</evidence>
<comment type="caution">
    <text evidence="2">The sequence shown here is derived from an EMBL/GenBank/DDBJ whole genome shotgun (WGS) entry which is preliminary data.</text>
</comment>
<feature type="compositionally biased region" description="Polar residues" evidence="1">
    <location>
        <begin position="72"/>
        <end position="87"/>
    </location>
</feature>